<dbReference type="Pfam" id="PF01081">
    <property type="entry name" value="Aldolase"/>
    <property type="match status" value="1"/>
</dbReference>
<dbReference type="PANTHER" id="PTHR30246">
    <property type="entry name" value="2-KETO-3-DEOXY-6-PHOSPHOGLUCONATE ALDOLASE"/>
    <property type="match status" value="1"/>
</dbReference>
<protein>
    <recommendedName>
        <fullName evidence="5">2-dehydro-3-deoxy-phosphogluconate aldolase</fullName>
        <ecNumber evidence="5">4.1.2.14</ecNumber>
    </recommendedName>
</protein>
<dbReference type="PROSITE" id="PS00159">
    <property type="entry name" value="ALDOLASE_KDPG_KHG_1"/>
    <property type="match status" value="1"/>
</dbReference>
<dbReference type="CDD" id="cd00452">
    <property type="entry name" value="KDPG_aldolase"/>
    <property type="match status" value="1"/>
</dbReference>
<dbReference type="InterPro" id="IPR031337">
    <property type="entry name" value="KDPG/KHG_AS_1"/>
</dbReference>
<sequence length="208" mass="21886">MLSAKEVMNVSKIIPVISVNETKNMLQLAEALIEGGVNIFEITLRTPNALKVIEAVVKEFPDAITGAGTVMSPDSFKAVSDIGAKFAISPGLTPALAKAADGGSISLLPGVATASEIMSGIEYGFDAFKLYPATIVGGVDALKAFGGPFKDIVFCPTGGINADNAKSFLNLDNVPCVGGSWIVPNQLVDYEKFYEVTRLTKEALELLE</sequence>
<evidence type="ECO:0000256" key="7">
    <source>
        <dbReference type="ARBA" id="ARBA00023277"/>
    </source>
</evidence>
<reference evidence="8" key="1">
    <citation type="submission" date="2019-11" db="EMBL/GenBank/DDBJ databases">
        <authorList>
            <person name="Kojima H."/>
        </authorList>
    </citation>
    <scope>NUCLEOTIDE SEQUENCE</scope>
    <source>
        <strain evidence="8">H1576</strain>
    </source>
</reference>
<name>A0A975B1U5_9BACT</name>
<evidence type="ECO:0000313" key="9">
    <source>
        <dbReference type="Proteomes" id="UP000671852"/>
    </source>
</evidence>
<accession>A0A975B1U5</accession>
<organism evidence="8 9">
    <name type="scientific">Sulfurimonas aquatica</name>
    <dbReference type="NCBI Taxonomy" id="2672570"/>
    <lineage>
        <taxon>Bacteria</taxon>
        <taxon>Pseudomonadati</taxon>
        <taxon>Campylobacterota</taxon>
        <taxon>Epsilonproteobacteria</taxon>
        <taxon>Campylobacterales</taxon>
        <taxon>Sulfurimonadaceae</taxon>
        <taxon>Sulfurimonas</taxon>
    </lineage>
</organism>
<dbReference type="EC" id="4.1.2.14" evidence="5"/>
<comment type="pathway">
    <text evidence="2">Carbohydrate acid metabolism; 2-dehydro-3-deoxy-D-gluconate degradation; D-glyceraldehyde 3-phosphate and pyruvate from 2-dehydro-3-deoxy-D-gluconate: step 2/2.</text>
</comment>
<proteinExistence type="inferred from homology"/>
<dbReference type="Gene3D" id="3.20.20.70">
    <property type="entry name" value="Aldolase class I"/>
    <property type="match status" value="1"/>
</dbReference>
<dbReference type="InterPro" id="IPR013785">
    <property type="entry name" value="Aldolase_TIM"/>
</dbReference>
<comment type="similarity">
    <text evidence="3">Belongs to the KHG/KDPG aldolase family.</text>
</comment>
<gene>
    <name evidence="8" type="primary">eda</name>
    <name evidence="8" type="ORF">GJV85_11340</name>
</gene>
<evidence type="ECO:0000256" key="6">
    <source>
        <dbReference type="ARBA" id="ARBA00023239"/>
    </source>
</evidence>
<dbReference type="GO" id="GO:0008675">
    <property type="term" value="F:2-dehydro-3-deoxy-phosphogluconate aldolase activity"/>
    <property type="evidence" value="ECO:0007669"/>
    <property type="project" value="UniProtKB-EC"/>
</dbReference>
<reference evidence="8" key="2">
    <citation type="submission" date="2021-04" db="EMBL/GenBank/DDBJ databases">
        <title>Isolation and characterization of a novel species of the genus Sulfurimonas.</title>
        <authorList>
            <person name="Fukui M."/>
        </authorList>
    </citation>
    <scope>NUCLEOTIDE SEQUENCE</scope>
    <source>
        <strain evidence="8">H1576</strain>
    </source>
</reference>
<dbReference type="RefSeq" id="WP_207561490.1">
    <property type="nucleotide sequence ID" value="NZ_CP046072.1"/>
</dbReference>
<evidence type="ECO:0000256" key="1">
    <source>
        <dbReference type="ARBA" id="ARBA00000654"/>
    </source>
</evidence>
<dbReference type="PANTHER" id="PTHR30246:SF1">
    <property type="entry name" value="2-DEHYDRO-3-DEOXY-6-PHOSPHOGALACTONATE ALDOLASE-RELATED"/>
    <property type="match status" value="1"/>
</dbReference>
<dbReference type="NCBIfam" id="TIGR01182">
    <property type="entry name" value="eda"/>
    <property type="match status" value="1"/>
</dbReference>
<evidence type="ECO:0000256" key="2">
    <source>
        <dbReference type="ARBA" id="ARBA00004736"/>
    </source>
</evidence>
<evidence type="ECO:0000313" key="8">
    <source>
        <dbReference type="EMBL" id="QSZ42679.1"/>
    </source>
</evidence>
<dbReference type="AlphaFoldDB" id="A0A975B1U5"/>
<evidence type="ECO:0000256" key="3">
    <source>
        <dbReference type="ARBA" id="ARBA00006906"/>
    </source>
</evidence>
<evidence type="ECO:0000256" key="5">
    <source>
        <dbReference type="ARBA" id="ARBA00013063"/>
    </source>
</evidence>
<dbReference type="NCBIfam" id="NF004325">
    <property type="entry name" value="PRK05718.1"/>
    <property type="match status" value="1"/>
</dbReference>
<dbReference type="Proteomes" id="UP000671852">
    <property type="component" value="Chromosome"/>
</dbReference>
<dbReference type="KEGG" id="saqt:GJV85_11340"/>
<comment type="subunit">
    <text evidence="4">Homotrimer.</text>
</comment>
<dbReference type="SUPFAM" id="SSF51569">
    <property type="entry name" value="Aldolase"/>
    <property type="match status" value="1"/>
</dbReference>
<comment type="catalytic activity">
    <reaction evidence="1">
        <text>2-dehydro-3-deoxy-6-phospho-D-gluconate = D-glyceraldehyde 3-phosphate + pyruvate</text>
        <dbReference type="Rhea" id="RHEA:17089"/>
        <dbReference type="ChEBI" id="CHEBI:15361"/>
        <dbReference type="ChEBI" id="CHEBI:57569"/>
        <dbReference type="ChEBI" id="CHEBI:59776"/>
        <dbReference type="EC" id="4.1.2.14"/>
    </reaction>
</comment>
<keyword evidence="9" id="KW-1185">Reference proteome</keyword>
<evidence type="ECO:0000256" key="4">
    <source>
        <dbReference type="ARBA" id="ARBA00011233"/>
    </source>
</evidence>
<keyword evidence="7" id="KW-0119">Carbohydrate metabolism</keyword>
<dbReference type="EMBL" id="CP046072">
    <property type="protein sequence ID" value="QSZ42679.1"/>
    <property type="molecule type" value="Genomic_DNA"/>
</dbReference>
<keyword evidence="6 8" id="KW-0456">Lyase</keyword>
<dbReference type="InterPro" id="IPR000887">
    <property type="entry name" value="Aldlse_KDPG_KHG"/>
</dbReference>